<evidence type="ECO:0000256" key="3">
    <source>
        <dbReference type="ARBA" id="ARBA00023080"/>
    </source>
</evidence>
<evidence type="ECO:0000256" key="2">
    <source>
        <dbReference type="ARBA" id="ARBA00022801"/>
    </source>
</evidence>
<dbReference type="STRING" id="871652.SAMN04515673_102275"/>
<dbReference type="EC" id="3.6.1.9" evidence="4"/>
<comment type="cofactor">
    <cofactor evidence="1 4">
        <name>a divalent metal cation</name>
        <dbReference type="ChEBI" id="CHEBI:60240"/>
    </cofactor>
</comment>
<keyword evidence="2 4" id="KW-0378">Hydrolase</keyword>
<evidence type="ECO:0000313" key="5">
    <source>
        <dbReference type="EMBL" id="SFR01086.1"/>
    </source>
</evidence>
<dbReference type="InterPro" id="IPR029001">
    <property type="entry name" value="ITPase-like_fam"/>
</dbReference>
<accession>A0A1I6D6J5</accession>
<dbReference type="Pfam" id="PF02545">
    <property type="entry name" value="Maf"/>
    <property type="match status" value="1"/>
</dbReference>
<keyword evidence="4" id="KW-0963">Cytoplasm</keyword>
<dbReference type="HAMAP" id="MF_00528">
    <property type="entry name" value="Maf"/>
    <property type="match status" value="1"/>
</dbReference>
<name>A0A1I6D6J5_9RHOB</name>
<comment type="catalytic activity">
    <reaction evidence="4">
        <text>a 2'-deoxyribonucleoside 5'-triphosphate + H2O = a 2'-deoxyribonucleoside 5'-phosphate + diphosphate + H(+)</text>
        <dbReference type="Rhea" id="RHEA:44644"/>
        <dbReference type="ChEBI" id="CHEBI:15377"/>
        <dbReference type="ChEBI" id="CHEBI:15378"/>
        <dbReference type="ChEBI" id="CHEBI:33019"/>
        <dbReference type="ChEBI" id="CHEBI:61560"/>
        <dbReference type="ChEBI" id="CHEBI:65317"/>
        <dbReference type="EC" id="3.6.1.9"/>
    </reaction>
</comment>
<sequence length="203" mass="22192">MLSTPKPRLTLASGSQIRRLLLENAGFDIDAIPAMVDETLLRAAMEAENAPPRDIADGLAEHKARKIAAKHGQSPVLGCDQVLACGGVLFSKPESPEALREDLAKLSGQTHQLFSAAVLYENGEPVWRHVGIARLTMRSLSAGFIEDYVARNWDSIRHSVGGYKLEEEGVRLFTSIQGDYFTILGLPLLDLINFLTLRGDLPT</sequence>
<protein>
    <recommendedName>
        <fullName evidence="4">Nucleoside triphosphate pyrophosphatase</fullName>
        <ecNumber evidence="4">3.6.1.9</ecNumber>
    </recommendedName>
    <alternativeName>
        <fullName evidence="4">Nucleotide pyrophosphatase</fullName>
        <shortName evidence="4">Nucleotide PPase</shortName>
    </alternativeName>
</protein>
<dbReference type="SUPFAM" id="SSF52972">
    <property type="entry name" value="ITPase-like"/>
    <property type="match status" value="1"/>
</dbReference>
<comment type="function">
    <text evidence="4">Nucleoside triphosphate pyrophosphatase. May have a dual role in cell division arrest and in preventing the incorporation of modified nucleotides into cellular nucleic acids.</text>
</comment>
<dbReference type="AlphaFoldDB" id="A0A1I6D6J5"/>
<organism evidence="5 6">
    <name type="scientific">Poseidonocella sedimentorum</name>
    <dbReference type="NCBI Taxonomy" id="871652"/>
    <lineage>
        <taxon>Bacteria</taxon>
        <taxon>Pseudomonadati</taxon>
        <taxon>Pseudomonadota</taxon>
        <taxon>Alphaproteobacteria</taxon>
        <taxon>Rhodobacterales</taxon>
        <taxon>Roseobacteraceae</taxon>
        <taxon>Poseidonocella</taxon>
    </lineage>
</organism>
<proteinExistence type="inferred from homology"/>
<gene>
    <name evidence="5" type="ORF">SAMN04515673_102275</name>
</gene>
<comment type="catalytic activity">
    <reaction evidence="4">
        <text>a ribonucleoside 5'-triphosphate + H2O = a ribonucleoside 5'-phosphate + diphosphate + H(+)</text>
        <dbReference type="Rhea" id="RHEA:23996"/>
        <dbReference type="ChEBI" id="CHEBI:15377"/>
        <dbReference type="ChEBI" id="CHEBI:15378"/>
        <dbReference type="ChEBI" id="CHEBI:33019"/>
        <dbReference type="ChEBI" id="CHEBI:58043"/>
        <dbReference type="ChEBI" id="CHEBI:61557"/>
        <dbReference type="EC" id="3.6.1.9"/>
    </reaction>
</comment>
<comment type="caution">
    <text evidence="4">Lacks conserved residue(s) required for the propagation of feature annotation.</text>
</comment>
<reference evidence="5 6" key="1">
    <citation type="submission" date="2016-10" db="EMBL/GenBank/DDBJ databases">
        <authorList>
            <person name="de Groot N.N."/>
        </authorList>
    </citation>
    <scope>NUCLEOTIDE SEQUENCE [LARGE SCALE GENOMIC DNA]</scope>
    <source>
        <strain evidence="6">KMM 9023,NRIC 0796,JCM 17311,KCTC 23692</strain>
    </source>
</reference>
<dbReference type="PIRSF" id="PIRSF006305">
    <property type="entry name" value="Maf"/>
    <property type="match status" value="1"/>
</dbReference>
<comment type="subcellular location">
    <subcellularLocation>
        <location evidence="4">Cytoplasm</location>
    </subcellularLocation>
</comment>
<dbReference type="GO" id="GO:0005737">
    <property type="term" value="C:cytoplasm"/>
    <property type="evidence" value="ECO:0007669"/>
    <property type="project" value="UniProtKB-SubCell"/>
</dbReference>
<dbReference type="PANTHER" id="PTHR43213">
    <property type="entry name" value="BIFUNCTIONAL DTTP/UTP PYROPHOSPHATASE/METHYLTRANSFERASE PROTEIN-RELATED"/>
    <property type="match status" value="1"/>
</dbReference>
<evidence type="ECO:0000256" key="4">
    <source>
        <dbReference type="HAMAP-Rule" id="MF_00528"/>
    </source>
</evidence>
<comment type="similarity">
    <text evidence="4">Belongs to the Maf family.</text>
</comment>
<dbReference type="CDD" id="cd00555">
    <property type="entry name" value="Maf"/>
    <property type="match status" value="1"/>
</dbReference>
<dbReference type="Gene3D" id="3.90.950.10">
    <property type="match status" value="1"/>
</dbReference>
<feature type="active site" description="Proton acceptor" evidence="4">
    <location>
        <position position="80"/>
    </location>
</feature>
<dbReference type="InterPro" id="IPR003697">
    <property type="entry name" value="Maf-like"/>
</dbReference>
<dbReference type="PANTHER" id="PTHR43213:SF5">
    <property type="entry name" value="BIFUNCTIONAL DTTP_UTP PYROPHOSPHATASE_METHYLTRANSFERASE PROTEIN-RELATED"/>
    <property type="match status" value="1"/>
</dbReference>
<dbReference type="EMBL" id="FOYI01000002">
    <property type="protein sequence ID" value="SFR01086.1"/>
    <property type="molecule type" value="Genomic_DNA"/>
</dbReference>
<keyword evidence="6" id="KW-1185">Reference proteome</keyword>
<dbReference type="GO" id="GO:0009117">
    <property type="term" value="P:nucleotide metabolic process"/>
    <property type="evidence" value="ECO:0007669"/>
    <property type="project" value="UniProtKB-KW"/>
</dbReference>
<evidence type="ECO:0000313" key="6">
    <source>
        <dbReference type="Proteomes" id="UP000199302"/>
    </source>
</evidence>
<keyword evidence="3 4" id="KW-0546">Nucleotide metabolism</keyword>
<dbReference type="Proteomes" id="UP000199302">
    <property type="component" value="Unassembled WGS sequence"/>
</dbReference>
<dbReference type="RefSeq" id="WP_092076990.1">
    <property type="nucleotide sequence ID" value="NZ_FOYI01000002.1"/>
</dbReference>
<dbReference type="GO" id="GO:0047429">
    <property type="term" value="F:nucleoside triphosphate diphosphatase activity"/>
    <property type="evidence" value="ECO:0007669"/>
    <property type="project" value="UniProtKB-EC"/>
</dbReference>
<evidence type="ECO:0000256" key="1">
    <source>
        <dbReference type="ARBA" id="ARBA00001968"/>
    </source>
</evidence>
<dbReference type="OrthoDB" id="9813962at2"/>